<reference evidence="4" key="1">
    <citation type="submission" date="2017-05" db="EMBL/GenBank/DDBJ databases">
        <authorList>
            <person name="Varghese N."/>
            <person name="Submissions S."/>
        </authorList>
    </citation>
    <scope>NUCLEOTIDE SEQUENCE</scope>
    <source>
        <strain evidence="4">Su22</strain>
    </source>
</reference>
<dbReference type="SUPFAM" id="SSF58104">
    <property type="entry name" value="Methyl-accepting chemotaxis protein (MCP) signaling domain"/>
    <property type="match status" value="1"/>
</dbReference>
<evidence type="ECO:0000259" key="3">
    <source>
        <dbReference type="PROSITE" id="PS50111"/>
    </source>
</evidence>
<evidence type="ECO:0000256" key="2">
    <source>
        <dbReference type="PROSITE-ProRule" id="PRU00284"/>
    </source>
</evidence>
<dbReference type="SMART" id="SM00283">
    <property type="entry name" value="MA"/>
    <property type="match status" value="1"/>
</dbReference>
<dbReference type="AlphaFoldDB" id="A0AA46AJS1"/>
<sequence>MNTDNAQPKPLESQEIINTLLHLAPMIQQLFPFDCMLAVSDRDTILKNVQTSTFTADSEGLNVKKGSSIEKAMHTGKVTKAQVPKEVYGVPFNAISVPVTDESGLVIGCMSIAISLEQQELLNEALQSFFSNSAEIVSTTEALTASAQELSGEMTLLNEMQQEMIRQVEETDAILGMIEKIASSSNMLGLNASIEAARAGSQGKGFAVVAGEIRKMADQSTSAISEIKRITDLLKQKVVTISQSTQRVSEIALNQAASSEEISVALQQLSDSVSEMEKAAKIM</sequence>
<dbReference type="PROSITE" id="PS50111">
    <property type="entry name" value="CHEMOTAXIS_TRANSDUC_2"/>
    <property type="match status" value="1"/>
</dbReference>
<dbReference type="GO" id="GO:0007165">
    <property type="term" value="P:signal transduction"/>
    <property type="evidence" value="ECO:0007669"/>
    <property type="project" value="UniProtKB-KW"/>
</dbReference>
<dbReference type="Gene3D" id="1.10.287.950">
    <property type="entry name" value="Methyl-accepting chemotaxis protein"/>
    <property type="match status" value="1"/>
</dbReference>
<evidence type="ECO:0000313" key="5">
    <source>
        <dbReference type="Proteomes" id="UP001158066"/>
    </source>
</evidence>
<accession>A0AA46AJS1</accession>
<evidence type="ECO:0000256" key="1">
    <source>
        <dbReference type="ARBA" id="ARBA00023224"/>
    </source>
</evidence>
<dbReference type="Proteomes" id="UP001158066">
    <property type="component" value="Unassembled WGS sequence"/>
</dbReference>
<feature type="domain" description="Methyl-accepting transducer" evidence="3">
    <location>
        <begin position="120"/>
        <end position="283"/>
    </location>
</feature>
<organism evidence="4 5">
    <name type="scientific">Anoxynatronum buryatiense</name>
    <dbReference type="NCBI Taxonomy" id="489973"/>
    <lineage>
        <taxon>Bacteria</taxon>
        <taxon>Bacillati</taxon>
        <taxon>Bacillota</taxon>
        <taxon>Clostridia</taxon>
        <taxon>Eubacteriales</taxon>
        <taxon>Clostridiaceae</taxon>
        <taxon>Anoxynatronum</taxon>
    </lineage>
</organism>
<dbReference type="PANTHER" id="PTHR32089:SF112">
    <property type="entry name" value="LYSOZYME-LIKE PROTEIN-RELATED"/>
    <property type="match status" value="1"/>
</dbReference>
<comment type="caution">
    <text evidence="4">The sequence shown here is derived from an EMBL/GenBank/DDBJ whole genome shotgun (WGS) entry which is preliminary data.</text>
</comment>
<dbReference type="RefSeq" id="WP_283409859.1">
    <property type="nucleotide sequence ID" value="NZ_FXUF01000010.1"/>
</dbReference>
<gene>
    <name evidence="4" type="ORF">SAMN06296020_11073</name>
</gene>
<keyword evidence="5" id="KW-1185">Reference proteome</keyword>
<proteinExistence type="predicted"/>
<keyword evidence="1 2" id="KW-0807">Transducer</keyword>
<dbReference type="Pfam" id="PF00015">
    <property type="entry name" value="MCPsignal"/>
    <property type="match status" value="1"/>
</dbReference>
<dbReference type="EMBL" id="FXUF01000010">
    <property type="protein sequence ID" value="SMP62752.1"/>
    <property type="molecule type" value="Genomic_DNA"/>
</dbReference>
<protein>
    <submittedName>
        <fullName evidence="4">Methyl-accepting chemotaxis protein (MCP) signalling domain-containing protein</fullName>
    </submittedName>
</protein>
<dbReference type="InterPro" id="IPR004089">
    <property type="entry name" value="MCPsignal_dom"/>
</dbReference>
<evidence type="ECO:0000313" key="4">
    <source>
        <dbReference type="EMBL" id="SMP62752.1"/>
    </source>
</evidence>
<name>A0AA46AJS1_9CLOT</name>
<dbReference type="PANTHER" id="PTHR32089">
    <property type="entry name" value="METHYL-ACCEPTING CHEMOTAXIS PROTEIN MCPB"/>
    <property type="match status" value="1"/>
</dbReference>
<dbReference type="GO" id="GO:0016020">
    <property type="term" value="C:membrane"/>
    <property type="evidence" value="ECO:0007669"/>
    <property type="project" value="InterPro"/>
</dbReference>